<dbReference type="RefSeq" id="WP_181474859.1">
    <property type="nucleotide sequence ID" value="NZ_CP056159.1"/>
</dbReference>
<dbReference type="Proteomes" id="UP000512115">
    <property type="component" value="Chromosome"/>
</dbReference>
<evidence type="ECO:0000256" key="1">
    <source>
        <dbReference type="SAM" id="Phobius"/>
    </source>
</evidence>
<dbReference type="EMBL" id="CP056159">
    <property type="protein sequence ID" value="QLV00748.1"/>
    <property type="molecule type" value="Genomic_DNA"/>
</dbReference>
<sequence>MTPTSVITSLLIAAIAIAFFGSNQFKKDIKNIFKYKVEELKTPEDEKKTETEKSADRIQFFCQRLIFIGLTGFLLFKGTVELADTFWPIDISSQPFFAHIRQIKTLSYVAKALAVSCGFQLAFMLITKGPDEAVEPIMLGIASVILLMLSVIDPDKWTVHNSISVVLLIICIAGLFFLSKKLKNNE</sequence>
<feature type="transmembrane region" description="Helical" evidence="1">
    <location>
        <begin position="58"/>
        <end position="76"/>
    </location>
</feature>
<reference evidence="2 3" key="1">
    <citation type="submission" date="2020-06" db="EMBL/GenBank/DDBJ databases">
        <title>REHAB project genomes.</title>
        <authorList>
            <person name="Shaw L.P."/>
        </authorList>
    </citation>
    <scope>NUCLEOTIDE SEQUENCE [LARGE SCALE GENOMIC DNA]</scope>
    <source>
        <strain evidence="2 3">RHBSTW-00814</strain>
    </source>
</reference>
<organism evidence="2 3">
    <name type="scientific">Escherichia marmotae</name>
    <dbReference type="NCBI Taxonomy" id="1499973"/>
    <lineage>
        <taxon>Bacteria</taxon>
        <taxon>Pseudomonadati</taxon>
        <taxon>Pseudomonadota</taxon>
        <taxon>Gammaproteobacteria</taxon>
        <taxon>Enterobacterales</taxon>
        <taxon>Enterobacteriaceae</taxon>
        <taxon>Escherichia</taxon>
    </lineage>
</organism>
<evidence type="ECO:0000313" key="3">
    <source>
        <dbReference type="Proteomes" id="UP000512115"/>
    </source>
</evidence>
<keyword evidence="1" id="KW-0812">Transmembrane</keyword>
<name>A0A7H9K485_9ESCH</name>
<feature type="transmembrane region" description="Helical" evidence="1">
    <location>
        <begin position="106"/>
        <end position="126"/>
    </location>
</feature>
<feature type="transmembrane region" description="Helical" evidence="1">
    <location>
        <begin position="6"/>
        <end position="25"/>
    </location>
</feature>
<keyword evidence="1" id="KW-0472">Membrane</keyword>
<keyword evidence="1" id="KW-1133">Transmembrane helix</keyword>
<feature type="transmembrane region" description="Helical" evidence="1">
    <location>
        <begin position="158"/>
        <end position="178"/>
    </location>
</feature>
<accession>A0A7H9K485</accession>
<gene>
    <name evidence="2" type="ORF">HV284_06480</name>
</gene>
<proteinExistence type="predicted"/>
<evidence type="ECO:0000313" key="2">
    <source>
        <dbReference type="EMBL" id="QLV00748.1"/>
    </source>
</evidence>
<feature type="transmembrane region" description="Helical" evidence="1">
    <location>
        <begin position="133"/>
        <end position="152"/>
    </location>
</feature>
<protein>
    <submittedName>
        <fullName evidence="2">Uncharacterized protein</fullName>
    </submittedName>
</protein>
<dbReference type="AlphaFoldDB" id="A0A7H9K485"/>